<keyword evidence="11" id="KW-1185">Reference proteome</keyword>
<evidence type="ECO:0000256" key="3">
    <source>
        <dbReference type="ARBA" id="ARBA00008940"/>
    </source>
</evidence>
<proteinExistence type="inferred from homology"/>
<dbReference type="InterPro" id="IPR026907">
    <property type="entry name" value="GCIP-like"/>
</dbReference>
<dbReference type="Gene3D" id="1.20.1420.10">
    <property type="entry name" value="Talin, central domain"/>
    <property type="match status" value="1"/>
</dbReference>
<dbReference type="OrthoDB" id="41588at2759"/>
<dbReference type="PANTHER" id="PTHR15492:SF1">
    <property type="entry name" value="CYCLIN-D1-BINDING PROTEIN 1"/>
    <property type="match status" value="1"/>
</dbReference>
<gene>
    <name evidence="10" type="ORF">EMPS_05270</name>
</gene>
<keyword evidence="5" id="KW-0539">Nucleus</keyword>
<reference evidence="10" key="2">
    <citation type="journal article" date="2022" name="Microbiol. Resour. Announc.">
        <title>Whole-Genome Sequence of Entomortierella parvispora E1425, a Mucoromycotan Fungus Associated with Burkholderiaceae-Related Endosymbiotic Bacteria.</title>
        <authorList>
            <person name="Herlambang A."/>
            <person name="Guo Y."/>
            <person name="Takashima Y."/>
            <person name="Narisawa K."/>
            <person name="Ohta H."/>
            <person name="Nishizawa T."/>
        </authorList>
    </citation>
    <scope>NUCLEOTIDE SEQUENCE</scope>
    <source>
        <strain evidence="10">E1425</strain>
    </source>
</reference>
<feature type="domain" description="Cyclin-D1-binding protein 1-like C-terminal" evidence="9">
    <location>
        <begin position="261"/>
        <end position="379"/>
    </location>
</feature>
<evidence type="ECO:0000313" key="11">
    <source>
        <dbReference type="Proteomes" id="UP000827284"/>
    </source>
</evidence>
<dbReference type="Pfam" id="PF13324">
    <property type="entry name" value="GCIP_N"/>
    <property type="match status" value="1"/>
</dbReference>
<evidence type="ECO:0000256" key="4">
    <source>
        <dbReference type="ARBA" id="ARBA00022490"/>
    </source>
</evidence>
<dbReference type="InterPro" id="IPR049317">
    <property type="entry name" value="GCIP-like_N"/>
</dbReference>
<dbReference type="EMBL" id="BQFW01000007">
    <property type="protein sequence ID" value="GJJ72912.1"/>
    <property type="molecule type" value="Genomic_DNA"/>
</dbReference>
<protein>
    <submittedName>
        <fullName evidence="10">Cyclin-D1-binding protein 1</fullName>
    </submittedName>
</protein>
<evidence type="ECO:0000256" key="5">
    <source>
        <dbReference type="ARBA" id="ARBA00023242"/>
    </source>
</evidence>
<reference evidence="10" key="1">
    <citation type="submission" date="2021-11" db="EMBL/GenBank/DDBJ databases">
        <authorList>
            <person name="Herlambang A."/>
            <person name="Guo Y."/>
            <person name="Takashima Y."/>
            <person name="Nishizawa T."/>
        </authorList>
    </citation>
    <scope>NUCLEOTIDE SEQUENCE</scope>
    <source>
        <strain evidence="10">E1425</strain>
    </source>
</reference>
<dbReference type="GO" id="GO:0005634">
    <property type="term" value="C:nucleus"/>
    <property type="evidence" value="ECO:0007669"/>
    <property type="project" value="UniProtKB-SubCell"/>
</dbReference>
<dbReference type="Proteomes" id="UP000827284">
    <property type="component" value="Unassembled WGS sequence"/>
</dbReference>
<evidence type="ECO:0000259" key="9">
    <source>
        <dbReference type="Pfam" id="PF20936"/>
    </source>
</evidence>
<organism evidence="10 11">
    <name type="scientific">Entomortierella parvispora</name>
    <dbReference type="NCBI Taxonomy" id="205924"/>
    <lineage>
        <taxon>Eukaryota</taxon>
        <taxon>Fungi</taxon>
        <taxon>Fungi incertae sedis</taxon>
        <taxon>Mucoromycota</taxon>
        <taxon>Mortierellomycotina</taxon>
        <taxon>Mortierellomycetes</taxon>
        <taxon>Mortierellales</taxon>
        <taxon>Mortierellaceae</taxon>
        <taxon>Entomortierella</taxon>
    </lineage>
</organism>
<dbReference type="Gene3D" id="1.20.1410.10">
    <property type="entry name" value="I/LWEQ domain"/>
    <property type="match status" value="1"/>
</dbReference>
<evidence type="ECO:0000256" key="6">
    <source>
        <dbReference type="ARBA" id="ARBA00023306"/>
    </source>
</evidence>
<evidence type="ECO:0000256" key="1">
    <source>
        <dbReference type="ARBA" id="ARBA00004123"/>
    </source>
</evidence>
<dbReference type="PANTHER" id="PTHR15492">
    <property type="entry name" value="CYCLIN D1-BINDING PROTEIN 1"/>
    <property type="match status" value="1"/>
</dbReference>
<dbReference type="Pfam" id="PF20936">
    <property type="entry name" value="GCIP_C"/>
    <property type="match status" value="1"/>
</dbReference>
<dbReference type="AlphaFoldDB" id="A0A9P3HA48"/>
<evidence type="ECO:0000256" key="7">
    <source>
        <dbReference type="SAM" id="MobiDB-lite"/>
    </source>
</evidence>
<comment type="similarity">
    <text evidence="3">Belongs to the CCNDBP1 family.</text>
</comment>
<evidence type="ECO:0000259" key="8">
    <source>
        <dbReference type="Pfam" id="PF13324"/>
    </source>
</evidence>
<feature type="compositionally biased region" description="Acidic residues" evidence="7">
    <location>
        <begin position="249"/>
        <end position="276"/>
    </location>
</feature>
<evidence type="ECO:0000256" key="2">
    <source>
        <dbReference type="ARBA" id="ARBA00004496"/>
    </source>
</evidence>
<feature type="domain" description="Cyclin-D1-binding protein 1-like N-terminal" evidence="8">
    <location>
        <begin position="77"/>
        <end position="249"/>
    </location>
</feature>
<keyword evidence="4" id="KW-0963">Cytoplasm</keyword>
<sequence length="423" mass="46509">MNAEAQLKIRGLIQLALGYVVEPQPLSVPAVPETLDGLIEQLQNGLNLNGSEPVVAPVLARESQEEVWDGESFGNRLAGLGKLVANDVTKVSLACKPPAESKTVIGMVEALGETCFRLAGFVDSIPVKVAGQTYKREVQILSNNIFEAVAGLLNAFLEQPDERVLQLQNKNAALKGVSQGLSRNNQGASSESGSGANKDFYLIKTGIVWEACEIFEKASRSNREAVAKKWGDMMSTMEDAIAEVKEMIDSNDEKDELKGDDDDEDDSGNESDDSWNDDEKMTEEEKQLSIQANSHLKLTRLLLKKLQQRCLDTQQVAKIVIPSANSQRSDVTLQPSDLARMWDQLYEAAQGIVALADEIATSLYSPQDQAVLMTLLRQLSRKNHDCILVGRLFVKGQADQEQWMDMCEAQSKKILDAIVLLQS</sequence>
<feature type="region of interest" description="Disordered" evidence="7">
    <location>
        <begin position="248"/>
        <end position="287"/>
    </location>
</feature>
<comment type="caution">
    <text evidence="10">The sequence shown here is derived from an EMBL/GenBank/DDBJ whole genome shotgun (WGS) entry which is preliminary data.</text>
</comment>
<accession>A0A9P3HA48</accession>
<feature type="compositionally biased region" description="Basic and acidic residues" evidence="7">
    <location>
        <begin position="277"/>
        <end position="287"/>
    </location>
</feature>
<dbReference type="InterPro" id="IPR049318">
    <property type="entry name" value="GCIP_C"/>
</dbReference>
<dbReference type="GO" id="GO:0005737">
    <property type="term" value="C:cytoplasm"/>
    <property type="evidence" value="ECO:0007669"/>
    <property type="project" value="UniProtKB-SubCell"/>
</dbReference>
<keyword evidence="6" id="KW-0131">Cell cycle</keyword>
<name>A0A9P3HA48_9FUNG</name>
<evidence type="ECO:0000313" key="10">
    <source>
        <dbReference type="EMBL" id="GJJ72912.1"/>
    </source>
</evidence>
<comment type="subcellular location">
    <subcellularLocation>
        <location evidence="2">Cytoplasm</location>
    </subcellularLocation>
    <subcellularLocation>
        <location evidence="1">Nucleus</location>
    </subcellularLocation>
</comment>